<sequence length="75" mass="8489">MRPTSPLRRFPPAVVRRRFRSRPARPGPSFRRPGGPTENPPHETARRQLRRSLPEPFGPGGGLYFHPAGNRAPVR</sequence>
<feature type="non-terminal residue" evidence="2">
    <location>
        <position position="75"/>
    </location>
</feature>
<feature type="compositionally biased region" description="Low complexity" evidence="1">
    <location>
        <begin position="27"/>
        <end position="36"/>
    </location>
</feature>
<name>A0A367M0K3_PSEAI</name>
<reference evidence="2 3" key="1">
    <citation type="submission" date="2018-07" db="EMBL/GenBank/DDBJ databases">
        <title>Mechanisms of high-level aminoglycoside resistance among Gram-negative pathogens in Brazil.</title>
        <authorList>
            <person name="Ballaben A.S."/>
            <person name="Darini A.L.C."/>
            <person name="Doi Y."/>
        </authorList>
    </citation>
    <scope>NUCLEOTIDE SEQUENCE [LARGE SCALE GENOMIC DNA]</scope>
    <source>
        <strain evidence="2 3">B2-305</strain>
    </source>
</reference>
<comment type="caution">
    <text evidence="2">The sequence shown here is derived from an EMBL/GenBank/DDBJ whole genome shotgun (WGS) entry which is preliminary data.</text>
</comment>
<evidence type="ECO:0000313" key="2">
    <source>
        <dbReference type="EMBL" id="RCI70503.1"/>
    </source>
</evidence>
<feature type="region of interest" description="Disordered" evidence="1">
    <location>
        <begin position="1"/>
        <end position="75"/>
    </location>
</feature>
<organism evidence="2 3">
    <name type="scientific">Pseudomonas aeruginosa</name>
    <dbReference type="NCBI Taxonomy" id="287"/>
    <lineage>
        <taxon>Bacteria</taxon>
        <taxon>Pseudomonadati</taxon>
        <taxon>Pseudomonadota</taxon>
        <taxon>Gammaproteobacteria</taxon>
        <taxon>Pseudomonadales</taxon>
        <taxon>Pseudomonadaceae</taxon>
        <taxon>Pseudomonas</taxon>
    </lineage>
</organism>
<dbReference type="Proteomes" id="UP000253594">
    <property type="component" value="Unassembled WGS sequence"/>
</dbReference>
<evidence type="ECO:0000256" key="1">
    <source>
        <dbReference type="SAM" id="MobiDB-lite"/>
    </source>
</evidence>
<proteinExistence type="predicted"/>
<dbReference type="AlphaFoldDB" id="A0A367M0K3"/>
<accession>A0A367M0K3</accession>
<dbReference type="EMBL" id="QORE01002052">
    <property type="protein sequence ID" value="RCI70503.1"/>
    <property type="molecule type" value="Genomic_DNA"/>
</dbReference>
<gene>
    <name evidence="2" type="ORF">DT376_34180</name>
</gene>
<evidence type="ECO:0000313" key="3">
    <source>
        <dbReference type="Proteomes" id="UP000253594"/>
    </source>
</evidence>
<protein>
    <submittedName>
        <fullName evidence="2">Uncharacterized protein</fullName>
    </submittedName>
</protein>